<dbReference type="GO" id="GO:0030313">
    <property type="term" value="C:cell envelope"/>
    <property type="evidence" value="ECO:0007669"/>
    <property type="project" value="UniProtKB-SubCell"/>
</dbReference>
<dbReference type="SUPFAM" id="SSF48452">
    <property type="entry name" value="TPR-like"/>
    <property type="match status" value="1"/>
</dbReference>
<dbReference type="AlphaFoldDB" id="A0A3B0SEX4"/>
<reference evidence="6" key="1">
    <citation type="submission" date="2018-06" db="EMBL/GenBank/DDBJ databases">
        <authorList>
            <person name="Zhirakovskaya E."/>
        </authorList>
    </citation>
    <scope>NUCLEOTIDE SEQUENCE</scope>
</reference>
<keyword evidence="4" id="KW-0812">Transmembrane</keyword>
<keyword evidence="2" id="KW-0677">Repeat</keyword>
<evidence type="ECO:0000256" key="1">
    <source>
        <dbReference type="ARBA" id="ARBA00004196"/>
    </source>
</evidence>
<gene>
    <name evidence="6" type="ORF">MNBD_ALPHA01-2218</name>
</gene>
<sequence>MVWFLLFILFLISLAVVFVPLWRYRDDGPPKHSSSKNIDVYKAQLRELETDQNIGVLSTTEAAAARLEIERRLLRITADHDRDNRQGPAQLSPALLMVVITIIMLGAAAFYLTIGMPGMPDFALKDQSHSVAAQAEKNIATPEKLTQIAEIKAHLKKDPGDVNALHTLGQNYSALQMRAEAAQAYQRWYELAPDNISAAVIYGESLVMLSDGRVSPAALLVFNRARKIQPENPGVRHYLALAHYQAGNVEQALADWQSLVRDSAPDAPWLRQIQRWVQRAETDLGLPVTKTTAIAPALSDEQRKAIEEMSEQEQAQMIKSMVARLARKMDENPENTEGWLRLSRAYMMLDQRDDAVRALERAEKYAPDHLKPQIKKQLEILLK</sequence>
<dbReference type="PANTHER" id="PTHR47870:SF1">
    <property type="entry name" value="CYTOCHROME C-TYPE BIOGENESIS PROTEIN CCMH"/>
    <property type="match status" value="1"/>
</dbReference>
<comment type="subcellular location">
    <subcellularLocation>
        <location evidence="1">Cell envelope</location>
    </subcellularLocation>
</comment>
<dbReference type="InterPro" id="IPR017560">
    <property type="entry name" value="Cyt_c_biogenesis_CcmI"/>
</dbReference>
<evidence type="ECO:0000256" key="3">
    <source>
        <dbReference type="ARBA" id="ARBA00022748"/>
    </source>
</evidence>
<dbReference type="PANTHER" id="PTHR47870">
    <property type="entry name" value="CYTOCHROME C-TYPE BIOGENESIS PROTEIN CCMH"/>
    <property type="match status" value="1"/>
</dbReference>
<feature type="transmembrane region" description="Helical" evidence="4">
    <location>
        <begin position="6"/>
        <end position="24"/>
    </location>
</feature>
<keyword evidence="4" id="KW-0472">Membrane</keyword>
<protein>
    <recommendedName>
        <fullName evidence="5">Cytochrome c-type biogenesis protein H TPR domain-containing protein</fullName>
    </recommendedName>
</protein>
<accession>A0A3B0SEX4</accession>
<dbReference type="EMBL" id="UOEJ01000165">
    <property type="protein sequence ID" value="VAW02880.1"/>
    <property type="molecule type" value="Genomic_DNA"/>
</dbReference>
<dbReference type="InterPro" id="IPR011990">
    <property type="entry name" value="TPR-like_helical_dom_sf"/>
</dbReference>
<name>A0A3B0SEX4_9ZZZZ</name>
<evidence type="ECO:0000313" key="6">
    <source>
        <dbReference type="EMBL" id="VAW02880.1"/>
    </source>
</evidence>
<proteinExistence type="predicted"/>
<evidence type="ECO:0000259" key="5">
    <source>
        <dbReference type="Pfam" id="PF23914"/>
    </source>
</evidence>
<evidence type="ECO:0000256" key="4">
    <source>
        <dbReference type="SAM" id="Phobius"/>
    </source>
</evidence>
<keyword evidence="3" id="KW-0201">Cytochrome c-type biogenesis</keyword>
<feature type="transmembrane region" description="Helical" evidence="4">
    <location>
        <begin position="94"/>
        <end position="114"/>
    </location>
</feature>
<organism evidence="6">
    <name type="scientific">hydrothermal vent metagenome</name>
    <dbReference type="NCBI Taxonomy" id="652676"/>
    <lineage>
        <taxon>unclassified sequences</taxon>
        <taxon>metagenomes</taxon>
        <taxon>ecological metagenomes</taxon>
    </lineage>
</organism>
<dbReference type="SMART" id="SM00028">
    <property type="entry name" value="TPR"/>
    <property type="match status" value="3"/>
</dbReference>
<dbReference type="InterPro" id="IPR051263">
    <property type="entry name" value="C-type_cytochrome_biogenesis"/>
</dbReference>
<dbReference type="GO" id="GO:0017004">
    <property type="term" value="P:cytochrome complex assembly"/>
    <property type="evidence" value="ECO:0007669"/>
    <property type="project" value="UniProtKB-KW"/>
</dbReference>
<dbReference type="GO" id="GO:0005886">
    <property type="term" value="C:plasma membrane"/>
    <property type="evidence" value="ECO:0007669"/>
    <property type="project" value="TreeGrafter"/>
</dbReference>
<evidence type="ECO:0000256" key="2">
    <source>
        <dbReference type="ARBA" id="ARBA00022737"/>
    </source>
</evidence>
<feature type="domain" description="Cytochrome c-type biogenesis protein H TPR" evidence="5">
    <location>
        <begin position="144"/>
        <end position="262"/>
    </location>
</feature>
<dbReference type="PROSITE" id="PS50005">
    <property type="entry name" value="TPR"/>
    <property type="match status" value="2"/>
</dbReference>
<dbReference type="Pfam" id="PF14559">
    <property type="entry name" value="TPR_19"/>
    <property type="match status" value="1"/>
</dbReference>
<dbReference type="InterPro" id="IPR019734">
    <property type="entry name" value="TPR_rpt"/>
</dbReference>
<dbReference type="Pfam" id="PF23914">
    <property type="entry name" value="TPR_CcmH_CycH"/>
    <property type="match status" value="1"/>
</dbReference>
<dbReference type="InterPro" id="IPR056413">
    <property type="entry name" value="TPR_CcmH_CycH"/>
</dbReference>
<dbReference type="Gene3D" id="1.25.40.10">
    <property type="entry name" value="Tetratricopeptide repeat domain"/>
    <property type="match status" value="2"/>
</dbReference>
<keyword evidence="4" id="KW-1133">Transmembrane helix</keyword>
<dbReference type="NCBIfam" id="TIGR03142">
    <property type="entry name" value="cytochro_ccmI"/>
    <property type="match status" value="1"/>
</dbReference>